<dbReference type="SUPFAM" id="SSF46689">
    <property type="entry name" value="Homeodomain-like"/>
    <property type="match status" value="1"/>
</dbReference>
<dbReference type="InterPro" id="IPR041479">
    <property type="entry name" value="TetR_CgmR_C"/>
</dbReference>
<keyword evidence="1" id="KW-0805">Transcription regulation</keyword>
<dbReference type="Proteomes" id="UP000605897">
    <property type="component" value="Unassembled WGS sequence"/>
</dbReference>
<dbReference type="Pfam" id="PF00440">
    <property type="entry name" value="TetR_N"/>
    <property type="match status" value="1"/>
</dbReference>
<feature type="domain" description="HTH tetR-type" evidence="5">
    <location>
        <begin position="4"/>
        <end position="64"/>
    </location>
</feature>
<proteinExistence type="predicted"/>
<dbReference type="PRINTS" id="PR00455">
    <property type="entry name" value="HTHTETR"/>
</dbReference>
<name>A0ABQ3IHJ7_9PSEU</name>
<evidence type="ECO:0000313" key="6">
    <source>
        <dbReference type="EMBL" id="GHE78315.1"/>
    </source>
</evidence>
<dbReference type="InterPro" id="IPR001647">
    <property type="entry name" value="HTH_TetR"/>
</dbReference>
<evidence type="ECO:0000256" key="4">
    <source>
        <dbReference type="PROSITE-ProRule" id="PRU00335"/>
    </source>
</evidence>
<dbReference type="InterPro" id="IPR009057">
    <property type="entry name" value="Homeodomain-like_sf"/>
</dbReference>
<keyword evidence="3" id="KW-0804">Transcription</keyword>
<dbReference type="Gene3D" id="1.10.357.10">
    <property type="entry name" value="Tetracycline Repressor, domain 2"/>
    <property type="match status" value="1"/>
</dbReference>
<dbReference type="InterPro" id="IPR050109">
    <property type="entry name" value="HTH-type_TetR-like_transc_reg"/>
</dbReference>
<dbReference type="PROSITE" id="PS50977">
    <property type="entry name" value="HTH_TETR_2"/>
    <property type="match status" value="1"/>
</dbReference>
<dbReference type="Pfam" id="PF17937">
    <property type="entry name" value="TetR_C_28"/>
    <property type="match status" value="1"/>
</dbReference>
<evidence type="ECO:0000259" key="5">
    <source>
        <dbReference type="PROSITE" id="PS50977"/>
    </source>
</evidence>
<accession>A0ABQ3IHJ7</accession>
<evidence type="ECO:0000256" key="2">
    <source>
        <dbReference type="ARBA" id="ARBA00023125"/>
    </source>
</evidence>
<dbReference type="PANTHER" id="PTHR30055:SF234">
    <property type="entry name" value="HTH-TYPE TRANSCRIPTIONAL REGULATOR BETI"/>
    <property type="match status" value="1"/>
</dbReference>
<comment type="caution">
    <text evidence="6">The sequence shown here is derived from an EMBL/GenBank/DDBJ whole genome shotgun (WGS) entry which is preliminary data.</text>
</comment>
<gene>
    <name evidence="6" type="ORF">GCM10017786_04940</name>
</gene>
<evidence type="ECO:0000256" key="1">
    <source>
        <dbReference type="ARBA" id="ARBA00023015"/>
    </source>
</evidence>
<evidence type="ECO:0000313" key="7">
    <source>
        <dbReference type="Proteomes" id="UP000605897"/>
    </source>
</evidence>
<organism evidence="6 7">
    <name type="scientific">Amycolatopsis deserti</name>
    <dbReference type="NCBI Taxonomy" id="185696"/>
    <lineage>
        <taxon>Bacteria</taxon>
        <taxon>Bacillati</taxon>
        <taxon>Actinomycetota</taxon>
        <taxon>Actinomycetes</taxon>
        <taxon>Pseudonocardiales</taxon>
        <taxon>Pseudonocardiaceae</taxon>
        <taxon>Amycolatopsis</taxon>
    </lineage>
</organism>
<keyword evidence="7" id="KW-1185">Reference proteome</keyword>
<reference evidence="7" key="1">
    <citation type="journal article" date="2019" name="Int. J. Syst. Evol. Microbiol.">
        <title>The Global Catalogue of Microorganisms (GCM) 10K type strain sequencing project: providing services to taxonomists for standard genome sequencing and annotation.</title>
        <authorList>
            <consortium name="The Broad Institute Genomics Platform"/>
            <consortium name="The Broad Institute Genome Sequencing Center for Infectious Disease"/>
            <person name="Wu L."/>
            <person name="Ma J."/>
        </authorList>
    </citation>
    <scope>NUCLEOTIDE SEQUENCE [LARGE SCALE GENOMIC DNA]</scope>
    <source>
        <strain evidence="7">CGMCC 4.7677</strain>
    </source>
</reference>
<evidence type="ECO:0000256" key="3">
    <source>
        <dbReference type="ARBA" id="ARBA00023163"/>
    </source>
</evidence>
<protein>
    <submittedName>
        <fullName evidence="6">TetR family transcriptional regulator</fullName>
    </submittedName>
</protein>
<keyword evidence="2 4" id="KW-0238">DNA-binding</keyword>
<dbReference type="EMBL" id="BNAU01000001">
    <property type="protein sequence ID" value="GHE78315.1"/>
    <property type="molecule type" value="Genomic_DNA"/>
</dbReference>
<dbReference type="PANTHER" id="PTHR30055">
    <property type="entry name" value="HTH-TYPE TRANSCRIPTIONAL REGULATOR RUTR"/>
    <property type="match status" value="1"/>
</dbReference>
<feature type="DNA-binding region" description="H-T-H motif" evidence="4">
    <location>
        <begin position="27"/>
        <end position="46"/>
    </location>
</feature>
<dbReference type="RefSeq" id="WP_191242831.1">
    <property type="nucleotide sequence ID" value="NZ_BNAU01000001.1"/>
</dbReference>
<sequence>MGRPSAREQILDAYQDILIESGSAAVTLDAVAARAKVSKGGLLYHFGSKDALLDGLLDRLLRLTAADVEHARTAPEGVVRYWLLSSVTDADMTKPAHRASIAALRLIGSEPKVTETMNEVGRLWSELLAEHIGDPLTAEIVGLVGDGLYLRATLGGQTPQPLLDHLPEALRRLGVGETESDLGPHPR</sequence>